<reference evidence="1 2" key="1">
    <citation type="journal article" date="2013" name="PLoS Genet.">
        <title>Comparative genome structure, secondary metabolite, and effector coding capacity across Cochliobolus pathogens.</title>
        <authorList>
            <person name="Condon B.J."/>
            <person name="Leng Y."/>
            <person name="Wu D."/>
            <person name="Bushley K.E."/>
            <person name="Ohm R.A."/>
            <person name="Otillar R."/>
            <person name="Martin J."/>
            <person name="Schackwitz W."/>
            <person name="Grimwood J."/>
            <person name="MohdZainudin N."/>
            <person name="Xue C."/>
            <person name="Wang R."/>
            <person name="Manning V.A."/>
            <person name="Dhillon B."/>
            <person name="Tu Z.J."/>
            <person name="Steffenson B.J."/>
            <person name="Salamov A."/>
            <person name="Sun H."/>
            <person name="Lowry S."/>
            <person name="LaButti K."/>
            <person name="Han J."/>
            <person name="Copeland A."/>
            <person name="Lindquist E."/>
            <person name="Barry K."/>
            <person name="Schmutz J."/>
            <person name="Baker S.E."/>
            <person name="Ciuffetti L.M."/>
            <person name="Grigoriev I.V."/>
            <person name="Zhong S."/>
            <person name="Turgeon B.G."/>
        </authorList>
    </citation>
    <scope>NUCLEOTIDE SEQUENCE [LARGE SCALE GENOMIC DNA]</scope>
    <source>
        <strain evidence="1 2">26-R-13</strain>
    </source>
</reference>
<dbReference type="OrthoDB" id="3685460at2759"/>
<evidence type="ECO:0000313" key="1">
    <source>
        <dbReference type="EMBL" id="EUC27376.1"/>
    </source>
</evidence>
<sequence length="127" mass="14010">MAVNSNLRYLSKDSDTTLSPQRHSVSLQPNNTAFLERATVSSISDERKFTLHTNYLVDHHLSSHNTSAPSSPVLSCSLPDYTSAPIYGAPVVWFCSACKDGPKGDWQNVCTTCNHQRCTACTMEKTQ</sequence>
<name>W6Y8F0_COCC2</name>
<evidence type="ECO:0000313" key="2">
    <source>
        <dbReference type="Proteomes" id="UP000053841"/>
    </source>
</evidence>
<dbReference type="Proteomes" id="UP000053841">
    <property type="component" value="Unassembled WGS sequence"/>
</dbReference>
<dbReference type="AlphaFoldDB" id="W6Y8F0"/>
<dbReference type="GeneID" id="19146885"/>
<dbReference type="HOGENOM" id="CLU_128837_0_0_1"/>
<accession>W6Y8F0</accession>
<dbReference type="RefSeq" id="XP_007718322.1">
    <property type="nucleotide sequence ID" value="XM_007720132.1"/>
</dbReference>
<organism evidence="1 2">
    <name type="scientific">Cochliobolus carbonum (strain 26-R-13)</name>
    <name type="common">Maize leaf spot fungus</name>
    <name type="synonym">Bipolaris zeicola</name>
    <dbReference type="NCBI Taxonomy" id="930089"/>
    <lineage>
        <taxon>Eukaryota</taxon>
        <taxon>Fungi</taxon>
        <taxon>Dikarya</taxon>
        <taxon>Ascomycota</taxon>
        <taxon>Pezizomycotina</taxon>
        <taxon>Dothideomycetes</taxon>
        <taxon>Pleosporomycetidae</taxon>
        <taxon>Pleosporales</taxon>
        <taxon>Pleosporineae</taxon>
        <taxon>Pleosporaceae</taxon>
        <taxon>Bipolaris</taxon>
    </lineage>
</organism>
<dbReference type="KEGG" id="bze:COCCADRAFT_31138"/>
<gene>
    <name evidence="1" type="ORF">COCCADRAFT_31138</name>
</gene>
<dbReference type="EMBL" id="KI964942">
    <property type="protein sequence ID" value="EUC27376.1"/>
    <property type="molecule type" value="Genomic_DNA"/>
</dbReference>
<keyword evidence="2" id="KW-1185">Reference proteome</keyword>
<proteinExistence type="predicted"/>
<protein>
    <submittedName>
        <fullName evidence="1">Uncharacterized protein</fullName>
    </submittedName>
</protein>